<comment type="caution">
    <text evidence="2">The sequence shown here is derived from an EMBL/GenBank/DDBJ whole genome shotgun (WGS) entry which is preliminary data.</text>
</comment>
<dbReference type="RefSeq" id="WP_281377774.1">
    <property type="nucleotide sequence ID" value="NZ_JACHGO010000001.1"/>
</dbReference>
<dbReference type="Proteomes" id="UP000539075">
    <property type="component" value="Unassembled WGS sequence"/>
</dbReference>
<gene>
    <name evidence="2" type="ORF">HNQ38_000055</name>
</gene>
<reference evidence="2 3" key="1">
    <citation type="submission" date="2020-08" db="EMBL/GenBank/DDBJ databases">
        <title>Genomic Encyclopedia of Type Strains, Phase IV (KMG-IV): sequencing the most valuable type-strain genomes for metagenomic binning, comparative biology and taxonomic classification.</title>
        <authorList>
            <person name="Goeker M."/>
        </authorList>
    </citation>
    <scope>NUCLEOTIDE SEQUENCE [LARGE SCALE GENOMIC DNA]</scope>
    <source>
        <strain evidence="2 3">DSM 11275</strain>
    </source>
</reference>
<dbReference type="AlphaFoldDB" id="A0A7W8FFQ9"/>
<sequence>MSKPVGPTLGPFQVQQGRLNLPFPAVQGTPIEDTCPNGQGMF</sequence>
<evidence type="ECO:0000256" key="1">
    <source>
        <dbReference type="SAM" id="MobiDB-lite"/>
    </source>
</evidence>
<protein>
    <submittedName>
        <fullName evidence="2">Uncharacterized protein</fullName>
    </submittedName>
</protein>
<organism evidence="2 3">
    <name type="scientific">Desulfovibrio intestinalis</name>
    <dbReference type="NCBI Taxonomy" id="58621"/>
    <lineage>
        <taxon>Bacteria</taxon>
        <taxon>Pseudomonadati</taxon>
        <taxon>Thermodesulfobacteriota</taxon>
        <taxon>Desulfovibrionia</taxon>
        <taxon>Desulfovibrionales</taxon>
        <taxon>Desulfovibrionaceae</taxon>
        <taxon>Desulfovibrio</taxon>
    </lineage>
</organism>
<feature type="region of interest" description="Disordered" evidence="1">
    <location>
        <begin position="23"/>
        <end position="42"/>
    </location>
</feature>
<accession>A0A7W8FFQ9</accession>
<evidence type="ECO:0000313" key="3">
    <source>
        <dbReference type="Proteomes" id="UP000539075"/>
    </source>
</evidence>
<keyword evidence="3" id="KW-1185">Reference proteome</keyword>
<evidence type="ECO:0000313" key="2">
    <source>
        <dbReference type="EMBL" id="MBB5141992.1"/>
    </source>
</evidence>
<name>A0A7W8FFQ9_9BACT</name>
<proteinExistence type="predicted"/>
<dbReference type="EMBL" id="JACHGO010000001">
    <property type="protein sequence ID" value="MBB5141992.1"/>
    <property type="molecule type" value="Genomic_DNA"/>
</dbReference>